<evidence type="ECO:0000256" key="2">
    <source>
        <dbReference type="ARBA" id="ARBA00022737"/>
    </source>
</evidence>
<dbReference type="SUPFAM" id="SSF49493">
    <property type="entry name" value="HSP40/DnaJ peptide-binding domain"/>
    <property type="match status" value="1"/>
</dbReference>
<name>A0A2U1PXZ5_ARTAN</name>
<dbReference type="STRING" id="35608.A0A2U1PXZ5"/>
<dbReference type="Pfam" id="PF01556">
    <property type="entry name" value="DnaJ_C"/>
    <property type="match status" value="1"/>
</dbReference>
<sequence>MSFGESINEKDRCQPCKGKEVTQEKKVLEVHVEKRMQHGQKITFEGQADEAPDTVRGDIIFLISSRSILHVTVMKCIYCLEDPVLRSSSFWSSFVEQA</sequence>
<dbReference type="EMBL" id="PKPP01000612">
    <property type="protein sequence ID" value="PWA90640.1"/>
    <property type="molecule type" value="Genomic_DNA"/>
</dbReference>
<evidence type="ECO:0000256" key="1">
    <source>
        <dbReference type="ARBA" id="ARBA00022723"/>
    </source>
</evidence>
<organism evidence="6 7">
    <name type="scientific">Artemisia annua</name>
    <name type="common">Sweet wormwood</name>
    <dbReference type="NCBI Taxonomy" id="35608"/>
    <lineage>
        <taxon>Eukaryota</taxon>
        <taxon>Viridiplantae</taxon>
        <taxon>Streptophyta</taxon>
        <taxon>Embryophyta</taxon>
        <taxon>Tracheophyta</taxon>
        <taxon>Spermatophyta</taxon>
        <taxon>Magnoliopsida</taxon>
        <taxon>eudicotyledons</taxon>
        <taxon>Gunneridae</taxon>
        <taxon>Pentapetalae</taxon>
        <taxon>asterids</taxon>
        <taxon>campanulids</taxon>
        <taxon>Asterales</taxon>
        <taxon>Asteraceae</taxon>
        <taxon>Asteroideae</taxon>
        <taxon>Anthemideae</taxon>
        <taxon>Artemisiinae</taxon>
        <taxon>Artemisia</taxon>
    </lineage>
</organism>
<dbReference type="FunFam" id="2.60.260.20:FF:000068">
    <property type="entry name" value="Chaperone protein dnaJ 3"/>
    <property type="match status" value="1"/>
</dbReference>
<accession>A0A2U1PXZ5</accession>
<dbReference type="Gene3D" id="2.60.260.20">
    <property type="entry name" value="Urease metallochaperone UreE, N-terminal domain"/>
    <property type="match status" value="1"/>
</dbReference>
<feature type="domain" description="Chaperone DnaJ C-terminal" evidence="5">
    <location>
        <begin position="17"/>
        <end position="65"/>
    </location>
</feature>
<dbReference type="OrthoDB" id="550424at2759"/>
<dbReference type="InterPro" id="IPR002939">
    <property type="entry name" value="DnaJ_C"/>
</dbReference>
<keyword evidence="3" id="KW-0863">Zinc-finger</keyword>
<keyword evidence="4" id="KW-0862">Zinc</keyword>
<evidence type="ECO:0000256" key="4">
    <source>
        <dbReference type="ARBA" id="ARBA00022833"/>
    </source>
</evidence>
<evidence type="ECO:0000313" key="6">
    <source>
        <dbReference type="EMBL" id="PWA90640.1"/>
    </source>
</evidence>
<keyword evidence="7" id="KW-1185">Reference proteome</keyword>
<dbReference type="InterPro" id="IPR044713">
    <property type="entry name" value="DNJA1/2-like"/>
</dbReference>
<dbReference type="GO" id="GO:0030544">
    <property type="term" value="F:Hsp70 protein binding"/>
    <property type="evidence" value="ECO:0007669"/>
    <property type="project" value="InterPro"/>
</dbReference>
<dbReference type="GO" id="GO:0051082">
    <property type="term" value="F:unfolded protein binding"/>
    <property type="evidence" value="ECO:0007669"/>
    <property type="project" value="InterPro"/>
</dbReference>
<evidence type="ECO:0000256" key="3">
    <source>
        <dbReference type="ARBA" id="ARBA00022771"/>
    </source>
</evidence>
<dbReference type="Proteomes" id="UP000245207">
    <property type="component" value="Unassembled WGS sequence"/>
</dbReference>
<keyword evidence="1" id="KW-0479">Metal-binding</keyword>
<reference evidence="6 7" key="1">
    <citation type="journal article" date="2018" name="Mol. Plant">
        <title>The genome of Artemisia annua provides insight into the evolution of Asteraceae family and artemisinin biosynthesis.</title>
        <authorList>
            <person name="Shen Q."/>
            <person name="Zhang L."/>
            <person name="Liao Z."/>
            <person name="Wang S."/>
            <person name="Yan T."/>
            <person name="Shi P."/>
            <person name="Liu M."/>
            <person name="Fu X."/>
            <person name="Pan Q."/>
            <person name="Wang Y."/>
            <person name="Lv Z."/>
            <person name="Lu X."/>
            <person name="Zhang F."/>
            <person name="Jiang W."/>
            <person name="Ma Y."/>
            <person name="Chen M."/>
            <person name="Hao X."/>
            <person name="Li L."/>
            <person name="Tang Y."/>
            <person name="Lv G."/>
            <person name="Zhou Y."/>
            <person name="Sun X."/>
            <person name="Brodelius P.E."/>
            <person name="Rose J.K.C."/>
            <person name="Tang K."/>
        </authorList>
    </citation>
    <scope>NUCLEOTIDE SEQUENCE [LARGE SCALE GENOMIC DNA]</scope>
    <source>
        <strain evidence="7">cv. Huhao1</strain>
        <tissue evidence="6">Leaf</tissue>
    </source>
</reference>
<dbReference type="GO" id="GO:0006457">
    <property type="term" value="P:protein folding"/>
    <property type="evidence" value="ECO:0007669"/>
    <property type="project" value="InterPro"/>
</dbReference>
<evidence type="ECO:0000259" key="5">
    <source>
        <dbReference type="Pfam" id="PF01556"/>
    </source>
</evidence>
<gene>
    <name evidence="6" type="ORF">CTI12_AA096720</name>
</gene>
<evidence type="ECO:0000313" key="7">
    <source>
        <dbReference type="Proteomes" id="UP000245207"/>
    </source>
</evidence>
<dbReference type="InterPro" id="IPR008971">
    <property type="entry name" value="HSP40/DnaJ_pept-bd"/>
</dbReference>
<proteinExistence type="predicted"/>
<dbReference type="AlphaFoldDB" id="A0A2U1PXZ5"/>
<keyword evidence="2" id="KW-0677">Repeat</keyword>
<dbReference type="GO" id="GO:0008270">
    <property type="term" value="F:zinc ion binding"/>
    <property type="evidence" value="ECO:0007669"/>
    <property type="project" value="UniProtKB-KW"/>
</dbReference>
<protein>
    <submittedName>
        <fullName evidence="6">DnaJ protein 2</fullName>
    </submittedName>
</protein>
<dbReference type="PANTHER" id="PTHR43888">
    <property type="entry name" value="DNAJ-LIKE-2, ISOFORM A-RELATED"/>
    <property type="match status" value="1"/>
</dbReference>
<comment type="caution">
    <text evidence="6">The sequence shown here is derived from an EMBL/GenBank/DDBJ whole genome shotgun (WGS) entry which is preliminary data.</text>
</comment>